<sequence>MRDLTDDDRSGALLRRVFNSEYGFLVVVLTLLVVGLSLAATNFLTPSNAVAILHQSSLVLIVAVGMTFLLITAEVDISVGANLAFASCVVMDVINQTNSVALGALAGIAFGAGVGLINAFVTLVLKVNSLIGTIAMMMALQGGVYLYTREAVQNHHQIEIFPKIATGFILGIPVPVVFAAVVALAGWFYLARTRGGRLVFASGANEAAVRLSGYSPARVKFGAFVMTGALVGLAAVILASLLNAGQPTAGTGFELTVIAAVLLGGTSLMGGRGTILGTVLAVLILKIIDNGIIMLRWNQDLQIIVPGLVLILALYMDQKKRGPAHG</sequence>
<feature type="transmembrane region" description="Helical" evidence="8">
    <location>
        <begin position="101"/>
        <end position="121"/>
    </location>
</feature>
<dbReference type="PANTHER" id="PTHR32196:SF21">
    <property type="entry name" value="ABC TRANSPORTER PERMEASE PROTEIN YPHD-RELATED"/>
    <property type="match status" value="1"/>
</dbReference>
<feature type="transmembrane region" description="Helical" evidence="8">
    <location>
        <begin position="168"/>
        <end position="190"/>
    </location>
</feature>
<dbReference type="OrthoDB" id="192433at2"/>
<dbReference type="Pfam" id="PF02653">
    <property type="entry name" value="BPD_transp_2"/>
    <property type="match status" value="1"/>
</dbReference>
<dbReference type="PANTHER" id="PTHR32196">
    <property type="entry name" value="ABC TRANSPORTER PERMEASE PROTEIN YPHD-RELATED-RELATED"/>
    <property type="match status" value="1"/>
</dbReference>
<evidence type="ECO:0000256" key="2">
    <source>
        <dbReference type="ARBA" id="ARBA00022448"/>
    </source>
</evidence>
<keyword evidence="3" id="KW-1003">Cell membrane</keyword>
<feature type="transmembrane region" description="Helical" evidence="8">
    <location>
        <begin position="255"/>
        <end position="288"/>
    </location>
</feature>
<keyword evidence="5 8" id="KW-0812">Transmembrane</keyword>
<name>A0A238LLC6_9RHOB</name>
<feature type="transmembrane region" description="Helical" evidence="8">
    <location>
        <begin position="51"/>
        <end position="71"/>
    </location>
</feature>
<dbReference type="GO" id="GO:0022857">
    <property type="term" value="F:transmembrane transporter activity"/>
    <property type="evidence" value="ECO:0007669"/>
    <property type="project" value="InterPro"/>
</dbReference>
<keyword evidence="10" id="KW-1185">Reference proteome</keyword>
<evidence type="ECO:0000256" key="5">
    <source>
        <dbReference type="ARBA" id="ARBA00022692"/>
    </source>
</evidence>
<dbReference type="EMBL" id="FXZK01000012">
    <property type="protein sequence ID" value="SMY09756.1"/>
    <property type="molecule type" value="Genomic_DNA"/>
</dbReference>
<keyword evidence="6 8" id="KW-1133">Transmembrane helix</keyword>
<feature type="transmembrane region" description="Helical" evidence="8">
    <location>
        <begin position="22"/>
        <end position="44"/>
    </location>
</feature>
<evidence type="ECO:0000313" key="9">
    <source>
        <dbReference type="EMBL" id="SMY09756.1"/>
    </source>
</evidence>
<evidence type="ECO:0000256" key="4">
    <source>
        <dbReference type="ARBA" id="ARBA00022519"/>
    </source>
</evidence>
<feature type="transmembrane region" description="Helical" evidence="8">
    <location>
        <begin position="127"/>
        <end position="147"/>
    </location>
</feature>
<evidence type="ECO:0000256" key="8">
    <source>
        <dbReference type="SAM" id="Phobius"/>
    </source>
</evidence>
<proteinExistence type="predicted"/>
<evidence type="ECO:0000313" key="10">
    <source>
        <dbReference type="Proteomes" id="UP000201613"/>
    </source>
</evidence>
<comment type="subcellular location">
    <subcellularLocation>
        <location evidence="1">Cell membrane</location>
        <topology evidence="1">Multi-pass membrane protein</topology>
    </subcellularLocation>
</comment>
<keyword evidence="4" id="KW-0997">Cell inner membrane</keyword>
<evidence type="ECO:0000256" key="6">
    <source>
        <dbReference type="ARBA" id="ARBA00022989"/>
    </source>
</evidence>
<dbReference type="InterPro" id="IPR001851">
    <property type="entry name" value="ABC_transp_permease"/>
</dbReference>
<dbReference type="GO" id="GO:0005886">
    <property type="term" value="C:plasma membrane"/>
    <property type="evidence" value="ECO:0007669"/>
    <property type="project" value="UniProtKB-SubCell"/>
</dbReference>
<dbReference type="AlphaFoldDB" id="A0A238LLC6"/>
<evidence type="ECO:0000256" key="3">
    <source>
        <dbReference type="ARBA" id="ARBA00022475"/>
    </source>
</evidence>
<organism evidence="9 10">
    <name type="scientific">Flavimaricola marinus</name>
    <dbReference type="NCBI Taxonomy" id="1819565"/>
    <lineage>
        <taxon>Bacteria</taxon>
        <taxon>Pseudomonadati</taxon>
        <taxon>Pseudomonadota</taxon>
        <taxon>Alphaproteobacteria</taxon>
        <taxon>Rhodobacterales</taxon>
        <taxon>Paracoccaceae</taxon>
        <taxon>Flavimaricola</taxon>
    </lineage>
</organism>
<dbReference type="Proteomes" id="UP000201613">
    <property type="component" value="Unassembled WGS sequence"/>
</dbReference>
<accession>A0A238LLC6</accession>
<evidence type="ECO:0000256" key="7">
    <source>
        <dbReference type="ARBA" id="ARBA00023136"/>
    </source>
</evidence>
<keyword evidence="7 8" id="KW-0472">Membrane</keyword>
<protein>
    <submittedName>
        <fullName evidence="9">Ribose transport system permease protein RbsC</fullName>
    </submittedName>
</protein>
<dbReference type="RefSeq" id="WP_093993937.1">
    <property type="nucleotide sequence ID" value="NZ_FXZK01000012.1"/>
</dbReference>
<dbReference type="CDD" id="cd06579">
    <property type="entry name" value="TM_PBP1_transp_AraH_like"/>
    <property type="match status" value="1"/>
</dbReference>
<evidence type="ECO:0000256" key="1">
    <source>
        <dbReference type="ARBA" id="ARBA00004651"/>
    </source>
</evidence>
<reference evidence="9 10" key="1">
    <citation type="submission" date="2017-05" db="EMBL/GenBank/DDBJ databases">
        <authorList>
            <person name="Song R."/>
            <person name="Chenine A.L."/>
            <person name="Ruprecht R.M."/>
        </authorList>
    </citation>
    <scope>NUCLEOTIDE SEQUENCE [LARGE SCALE GENOMIC DNA]</scope>
    <source>
        <strain evidence="9 10">CECT 8899</strain>
    </source>
</reference>
<gene>
    <name evidence="9" type="primary">rbsC_7</name>
    <name evidence="9" type="ORF">LOM8899_03928</name>
</gene>
<feature type="transmembrane region" description="Helical" evidence="8">
    <location>
        <begin position="221"/>
        <end position="243"/>
    </location>
</feature>
<keyword evidence="2" id="KW-0813">Transport</keyword>